<dbReference type="EMBL" id="QJRY01000006">
    <property type="protein sequence ID" value="PYB71689.1"/>
    <property type="molecule type" value="Genomic_DNA"/>
</dbReference>
<dbReference type="Gene3D" id="3.90.1200.10">
    <property type="match status" value="1"/>
</dbReference>
<dbReference type="RefSeq" id="WP_110792634.1">
    <property type="nucleotide sequence ID" value="NZ_QJRY01000006.1"/>
</dbReference>
<sequence length="392" mass="42236">MNTHVSFTSSSGSFGEFLEDLAALGVAPVSDGGRPYGLLKARTNDRWWLIPISGGRPSAAAMAMFQPVSLAATIIKAGVTTAARLGVSSGWSAGRLRFGALPNLPGKRPAGLAHCAYFTGTAGPHRKTAIQLMAEDGDILGYAKVSRRPLVKPYLAREAEMLRRVGRLALATVDTPAVLAFDPGSAVRPSVLVTDSRKTFGAKSSVRPGGAHLRFLSELASRTRSNGVHRAFESVRALANEIRLPAAWTRRLLSGAARASRFVDGLPVALAHGDFTPWNCIMLEPRLYVFDWEYAADDLPLGYDLVHYLLATRHGADPADVISDLNQRVGALFSDLDLETVRTCVLVSLLLHAAFYLQRQLDYAGSIGGWTDGDRRGRLIDACLRQWGAPAC</sequence>
<dbReference type="Pfam" id="PF01636">
    <property type="entry name" value="APH"/>
    <property type="match status" value="1"/>
</dbReference>
<protein>
    <recommendedName>
        <fullName evidence="1">Aminoglycoside phosphotransferase domain-containing protein</fullName>
    </recommendedName>
</protein>
<dbReference type="InterPro" id="IPR011009">
    <property type="entry name" value="Kinase-like_dom_sf"/>
</dbReference>
<name>A0ABX5NNW2_9HYPH</name>
<comment type="caution">
    <text evidence="2">The sequence shown here is derived from an EMBL/GenBank/DDBJ whole genome shotgun (WGS) entry which is preliminary data.</text>
</comment>
<proteinExistence type="predicted"/>
<dbReference type="Proteomes" id="UP000247536">
    <property type="component" value="Unassembled WGS sequence"/>
</dbReference>
<accession>A0ABX5NNW2</accession>
<keyword evidence="3" id="KW-1185">Reference proteome</keyword>
<organism evidence="2 3">
    <name type="scientific">Rhizobium wuzhouense</name>
    <dbReference type="NCBI Taxonomy" id="1986026"/>
    <lineage>
        <taxon>Bacteria</taxon>
        <taxon>Pseudomonadati</taxon>
        <taxon>Pseudomonadota</taxon>
        <taxon>Alphaproteobacteria</taxon>
        <taxon>Hyphomicrobiales</taxon>
        <taxon>Rhizobiaceae</taxon>
        <taxon>Rhizobium/Agrobacterium group</taxon>
        <taxon>Rhizobium</taxon>
    </lineage>
</organism>
<evidence type="ECO:0000313" key="2">
    <source>
        <dbReference type="EMBL" id="PYB71689.1"/>
    </source>
</evidence>
<evidence type="ECO:0000259" key="1">
    <source>
        <dbReference type="Pfam" id="PF01636"/>
    </source>
</evidence>
<evidence type="ECO:0000313" key="3">
    <source>
        <dbReference type="Proteomes" id="UP000247536"/>
    </source>
</evidence>
<dbReference type="SUPFAM" id="SSF56112">
    <property type="entry name" value="Protein kinase-like (PK-like)"/>
    <property type="match status" value="1"/>
</dbReference>
<dbReference type="InterPro" id="IPR002575">
    <property type="entry name" value="Aminoglycoside_PTrfase"/>
</dbReference>
<feature type="domain" description="Aminoglycoside phosphotransferase" evidence="1">
    <location>
        <begin position="213"/>
        <end position="318"/>
    </location>
</feature>
<gene>
    <name evidence="2" type="ORF">DMY87_15865</name>
</gene>
<reference evidence="2 3" key="1">
    <citation type="submission" date="2018-06" db="EMBL/GenBank/DDBJ databases">
        <title>Rhizobium wuzhouense sp. nov., isolated from roots of Oryza officinalis.</title>
        <authorList>
            <person name="Yuan T."/>
        </authorList>
    </citation>
    <scope>NUCLEOTIDE SEQUENCE [LARGE SCALE GENOMIC DNA]</scope>
    <source>
        <strain evidence="2 3">W44</strain>
    </source>
</reference>